<evidence type="ECO:0000313" key="1">
    <source>
        <dbReference type="EMBL" id="KAH0738360.1"/>
    </source>
</evidence>
<protein>
    <submittedName>
        <fullName evidence="1">Uncharacterized protein</fullName>
    </submittedName>
</protein>
<dbReference type="EMBL" id="JAIVGD010000028">
    <property type="protein sequence ID" value="KAH0738360.1"/>
    <property type="molecule type" value="Genomic_DNA"/>
</dbReference>
<sequence>MESLCKFDPINLPALMLEHMYKTVVEHKGKHGMGYGYFFTNVFHHMNIPVGAEGKGNPLSKVSQLIMEQDKLKHELEGMTVHTKGPGIAEVKELRKHNEVLLAKIVALQEKVIKDNDEANTRLTFIIKSLSHQPPSS</sequence>
<keyword evidence="2" id="KW-1185">Reference proteome</keyword>
<evidence type="ECO:0000313" key="2">
    <source>
        <dbReference type="Proteomes" id="UP000826656"/>
    </source>
</evidence>
<organism evidence="1 2">
    <name type="scientific">Solanum tuberosum</name>
    <name type="common">Potato</name>
    <dbReference type="NCBI Taxonomy" id="4113"/>
    <lineage>
        <taxon>Eukaryota</taxon>
        <taxon>Viridiplantae</taxon>
        <taxon>Streptophyta</taxon>
        <taxon>Embryophyta</taxon>
        <taxon>Tracheophyta</taxon>
        <taxon>Spermatophyta</taxon>
        <taxon>Magnoliopsida</taxon>
        <taxon>eudicotyledons</taxon>
        <taxon>Gunneridae</taxon>
        <taxon>Pentapetalae</taxon>
        <taxon>asterids</taxon>
        <taxon>lamiids</taxon>
        <taxon>Solanales</taxon>
        <taxon>Solanaceae</taxon>
        <taxon>Solanoideae</taxon>
        <taxon>Solaneae</taxon>
        <taxon>Solanum</taxon>
    </lineage>
</organism>
<accession>A0ABQ7TV37</accession>
<gene>
    <name evidence="1" type="ORF">KY290_037065</name>
</gene>
<dbReference type="Proteomes" id="UP000826656">
    <property type="component" value="Unassembled WGS sequence"/>
</dbReference>
<proteinExistence type="predicted"/>
<name>A0ABQ7TV37_SOLTU</name>
<reference evidence="1 2" key="1">
    <citation type="journal article" date="2021" name="bioRxiv">
        <title>Chromosome-scale and haplotype-resolved genome assembly of a tetraploid potato cultivar.</title>
        <authorList>
            <person name="Sun H."/>
            <person name="Jiao W.-B."/>
            <person name="Krause K."/>
            <person name="Campoy J.A."/>
            <person name="Goel M."/>
            <person name="Folz-Donahue K."/>
            <person name="Kukat C."/>
            <person name="Huettel B."/>
            <person name="Schneeberger K."/>
        </authorList>
    </citation>
    <scope>NUCLEOTIDE SEQUENCE [LARGE SCALE GENOMIC DNA]</scope>
    <source>
        <strain evidence="1">SolTubOtavaFocal</strain>
        <tissue evidence="1">Leaves</tissue>
    </source>
</reference>
<comment type="caution">
    <text evidence="1">The sequence shown here is derived from an EMBL/GenBank/DDBJ whole genome shotgun (WGS) entry which is preliminary data.</text>
</comment>